<dbReference type="Proteomes" id="UP000249464">
    <property type="component" value="Unassembled WGS sequence"/>
</dbReference>
<proteinExistence type="predicted"/>
<protein>
    <submittedName>
        <fullName evidence="1">BQ5605_C008g05016 protein</fullName>
    </submittedName>
</protein>
<gene>
    <name evidence="1" type="primary">BQ5605_C008g05016</name>
    <name evidence="1" type="ORF">BQ5605_C008G05016</name>
</gene>
<name>A0A2X0MBS5_9BASI</name>
<dbReference type="EMBL" id="FQNC01000048">
    <property type="protein sequence ID" value="SGY79027.1"/>
    <property type="molecule type" value="Genomic_DNA"/>
</dbReference>
<keyword evidence="2" id="KW-1185">Reference proteome</keyword>
<evidence type="ECO:0000313" key="2">
    <source>
        <dbReference type="Proteomes" id="UP000249464"/>
    </source>
</evidence>
<dbReference type="AlphaFoldDB" id="A0A2X0MBS5"/>
<evidence type="ECO:0000313" key="1">
    <source>
        <dbReference type="EMBL" id="SGY79027.1"/>
    </source>
</evidence>
<sequence length="388" mass="43058">MVRFGNYRPLGWLNEPSRLTSRLPLRQPIADTQITQIQLSWSTDEPLEFDTLPRPLDAWTDKFKDRGAITAARKQGYRSIAIAGHRLPFGVESIWRHIDYAERMRSIVISSQNAFLHTLLDFGQRGLEKGLVVLDPKEQKSVENAVRSLAALGLNNDAALLAVQQAYDEADAQAEERFLLDVIVTANESLPGSAQIIRLPSLLRYESRQLALDLKSLIQRRRAHQCFHLRAVLLKGRHGATTSTSQVSDPTSKAKLSKHGEMHSSVLRGLVHSMGAARLEAVSGVARSIRWTGQATFSRFSTANETENIGYIEDRRKEVRMQLRARQYTAFAKIPAFGSIDGNVTSATPLKIGSLVCFVLKRGIIPASCASNIGEEQLSIGLGSYISR</sequence>
<accession>A0A2X0MBS5</accession>
<reference evidence="1 2" key="1">
    <citation type="submission" date="2016-11" db="EMBL/GenBank/DDBJ databases">
        <authorList>
            <person name="Jaros S."/>
            <person name="Januszkiewicz K."/>
            <person name="Wedrychowicz H."/>
        </authorList>
    </citation>
    <scope>NUCLEOTIDE SEQUENCE [LARGE SCALE GENOMIC DNA]</scope>
</reference>
<organism evidence="1 2">
    <name type="scientific">Microbotryum silenes-dioicae</name>
    <dbReference type="NCBI Taxonomy" id="796604"/>
    <lineage>
        <taxon>Eukaryota</taxon>
        <taxon>Fungi</taxon>
        <taxon>Dikarya</taxon>
        <taxon>Basidiomycota</taxon>
        <taxon>Pucciniomycotina</taxon>
        <taxon>Microbotryomycetes</taxon>
        <taxon>Microbotryales</taxon>
        <taxon>Microbotryaceae</taxon>
        <taxon>Microbotryum</taxon>
    </lineage>
</organism>